<proteinExistence type="predicted"/>
<feature type="domain" description="YegS/DAGK C-terminal" evidence="1">
    <location>
        <begin position="1"/>
        <end position="83"/>
    </location>
</feature>
<name>A0A6M0PAL1_9BACI</name>
<dbReference type="Proteomes" id="UP000476934">
    <property type="component" value="Unassembled WGS sequence"/>
</dbReference>
<dbReference type="Gene3D" id="2.60.200.40">
    <property type="match status" value="1"/>
</dbReference>
<dbReference type="SUPFAM" id="SSF111331">
    <property type="entry name" value="NAD kinase/diacylglycerol kinase-like"/>
    <property type="match status" value="1"/>
</dbReference>
<dbReference type="InterPro" id="IPR045540">
    <property type="entry name" value="YegS/DAGK_C"/>
</dbReference>
<dbReference type="Pfam" id="PF19279">
    <property type="entry name" value="YegS_C"/>
    <property type="match status" value="1"/>
</dbReference>
<gene>
    <name evidence="2" type="ORF">G4D61_13615</name>
</gene>
<evidence type="ECO:0000259" key="1">
    <source>
        <dbReference type="Pfam" id="PF19279"/>
    </source>
</evidence>
<reference evidence="2 3" key="2">
    <citation type="submission" date="2020-03" db="EMBL/GenBank/DDBJ databases">
        <title>Bacillus aquiflavi sp. nov., isolated from yellow water of strong flavor Chinese baijiu in Yibin region of China.</title>
        <authorList>
            <person name="Xie J."/>
        </authorList>
    </citation>
    <scope>NUCLEOTIDE SEQUENCE [LARGE SCALE GENOMIC DNA]</scope>
    <source>
        <strain evidence="2 3">Gsoil 114</strain>
    </source>
</reference>
<dbReference type="OrthoDB" id="9786026at2"/>
<dbReference type="RefSeq" id="WP_052137826.1">
    <property type="nucleotide sequence ID" value="NZ_JAAIWK010000024.1"/>
</dbReference>
<comment type="caution">
    <text evidence="2">The sequence shown here is derived from an EMBL/GenBank/DDBJ whole genome shotgun (WGS) entry which is preliminary data.</text>
</comment>
<keyword evidence="3" id="KW-1185">Reference proteome</keyword>
<dbReference type="InterPro" id="IPR016064">
    <property type="entry name" value="NAD/diacylglycerol_kinase_sf"/>
</dbReference>
<reference evidence="2 3" key="1">
    <citation type="submission" date="2020-02" db="EMBL/GenBank/DDBJ databases">
        <authorList>
            <person name="Feng H."/>
        </authorList>
    </citation>
    <scope>NUCLEOTIDE SEQUENCE [LARGE SCALE GENOMIC DNA]</scope>
    <source>
        <strain evidence="2 3">Gsoil 114</strain>
    </source>
</reference>
<organism evidence="2 3">
    <name type="scientific">Heyndrickxia ginsengihumi</name>
    <dbReference type="NCBI Taxonomy" id="363870"/>
    <lineage>
        <taxon>Bacteria</taxon>
        <taxon>Bacillati</taxon>
        <taxon>Bacillota</taxon>
        <taxon>Bacilli</taxon>
        <taxon>Bacillales</taxon>
        <taxon>Bacillaceae</taxon>
        <taxon>Heyndrickxia</taxon>
    </lineage>
</organism>
<dbReference type="EMBL" id="JAAIWK010000024">
    <property type="protein sequence ID" value="NEY20989.1"/>
    <property type="molecule type" value="Genomic_DNA"/>
</dbReference>
<evidence type="ECO:0000313" key="3">
    <source>
        <dbReference type="Proteomes" id="UP000476934"/>
    </source>
</evidence>
<sequence>MRIAPFASPADGQLNMTVVHDLSRLKFLFIFITVFFRKHHKFKEVSRFTGKRMSIVTPYTLPVHADGELIGVTPTDVHICMNCWKLLQTIDEHKNTSLRLFQNNNFNLTKKL</sequence>
<protein>
    <recommendedName>
        <fullName evidence="1">YegS/DAGK C-terminal domain-containing protein</fullName>
    </recommendedName>
</protein>
<evidence type="ECO:0000313" key="2">
    <source>
        <dbReference type="EMBL" id="NEY20989.1"/>
    </source>
</evidence>
<accession>A0A6M0PAL1</accession>
<dbReference type="AlphaFoldDB" id="A0A6M0PAL1"/>